<evidence type="ECO:0000256" key="4">
    <source>
        <dbReference type="ARBA" id="ARBA00022679"/>
    </source>
</evidence>
<evidence type="ECO:0000256" key="10">
    <source>
        <dbReference type="ARBA" id="ARBA00050776"/>
    </source>
</evidence>
<name>A0AAU9DN24_9FUSO</name>
<evidence type="ECO:0000313" key="14">
    <source>
        <dbReference type="EMBL" id="BDU49723.1"/>
    </source>
</evidence>
<evidence type="ECO:0000259" key="13">
    <source>
        <dbReference type="Pfam" id="PF00266"/>
    </source>
</evidence>
<accession>A0AAU9DN24</accession>
<dbReference type="InterPro" id="IPR017772">
    <property type="entry name" value="Cys_deSase_NifS_bac/arc"/>
</dbReference>
<dbReference type="NCBIfam" id="TIGR03402">
    <property type="entry name" value="FeS_nifS"/>
    <property type="match status" value="1"/>
</dbReference>
<feature type="binding site" evidence="11">
    <location>
        <position position="151"/>
    </location>
    <ligand>
        <name>pyridoxal 5'-phosphate</name>
        <dbReference type="ChEBI" id="CHEBI:597326"/>
    </ligand>
</feature>
<dbReference type="InterPro" id="IPR010240">
    <property type="entry name" value="Cys_deSase_IscS"/>
</dbReference>
<feature type="binding site" description="via persulfide group" evidence="11">
    <location>
        <position position="325"/>
    </location>
    <ligand>
        <name>[2Fe-2S] cluster</name>
        <dbReference type="ChEBI" id="CHEBI:190135"/>
        <note>ligand shared with IscU</note>
    </ligand>
</feature>
<feature type="binding site" evidence="11">
    <location>
        <position position="179"/>
    </location>
    <ligand>
        <name>pyridoxal 5'-phosphate</name>
        <dbReference type="ChEBI" id="CHEBI:597326"/>
    </ligand>
</feature>
<comment type="pathway">
    <text evidence="11">Cofactor biosynthesis; iron-sulfur cluster biosynthesis.</text>
</comment>
<evidence type="ECO:0000256" key="7">
    <source>
        <dbReference type="ARBA" id="ARBA00022898"/>
    </source>
</evidence>
<dbReference type="HAMAP" id="MF_00331">
    <property type="entry name" value="Cys_desulf_IscS"/>
    <property type="match status" value="1"/>
</dbReference>
<protein>
    <recommendedName>
        <fullName evidence="11">Cysteine desulfurase IscS</fullName>
        <ecNumber evidence="11">2.8.1.7</ecNumber>
    </recommendedName>
</protein>
<dbReference type="PANTHER" id="PTHR11601">
    <property type="entry name" value="CYSTEINE DESULFURYLASE FAMILY MEMBER"/>
    <property type="match status" value="1"/>
</dbReference>
<evidence type="ECO:0000256" key="5">
    <source>
        <dbReference type="ARBA" id="ARBA00022714"/>
    </source>
</evidence>
<evidence type="ECO:0000256" key="3">
    <source>
        <dbReference type="ARBA" id="ARBA00022490"/>
    </source>
</evidence>
<dbReference type="GO" id="GO:0044571">
    <property type="term" value="P:[2Fe-2S] cluster assembly"/>
    <property type="evidence" value="ECO:0007669"/>
    <property type="project" value="UniProtKB-UniRule"/>
</dbReference>
<sequence>MKEVYFDNNATTKVDERVFEAMLPYFVDNYGNPSSIHRVGQKVRKKIEDSRDIISNLLKINPNELIFTSCGTESNNIAIKGVARAYKNRGKHIITSVIEHPSVLNTCKALEKEGFEVSYIPIDDKGIVNLEKLKEAIREDTILISIMHGNNEIGTVQPIKEIGAIAKENKIFFHVDAVQTIGKMELNIKENNISLLSFSGHKFYGPKGIGGLYVKNGIKLEKVLTGGHQERNRRPGTENVASIVGMTKALELSYENMEEESKREKELRNYFEEEIVKKIPELILNGDREKRLPGTSSVTIKFVEGESILLNLDFKGIAVSSGSACTSGSLEPSHVVLALGVPMEHAHGTIRFSLGRYNTKEEVDYVLEVLPPIVEKIRSMSPFWNN</sequence>
<feature type="binding site" evidence="11">
    <location>
        <position position="237"/>
    </location>
    <ligand>
        <name>pyridoxal 5'-phosphate</name>
        <dbReference type="ChEBI" id="CHEBI:597326"/>
    </ligand>
</feature>
<evidence type="ECO:0000256" key="12">
    <source>
        <dbReference type="SAM" id="Coils"/>
    </source>
</evidence>
<dbReference type="Gene3D" id="3.90.1150.10">
    <property type="entry name" value="Aspartate Aminotransferase, domain 1"/>
    <property type="match status" value="1"/>
</dbReference>
<dbReference type="InterPro" id="IPR015424">
    <property type="entry name" value="PyrdxlP-dep_Trfase"/>
</dbReference>
<dbReference type="EMBL" id="AP027059">
    <property type="protein sequence ID" value="BDU49723.1"/>
    <property type="molecule type" value="Genomic_DNA"/>
</dbReference>
<evidence type="ECO:0000256" key="11">
    <source>
        <dbReference type="HAMAP-Rule" id="MF_00331"/>
    </source>
</evidence>
<comment type="catalytic activity">
    <reaction evidence="10 11">
        <text>(sulfur carrier)-H + L-cysteine = (sulfur carrier)-SH + L-alanine</text>
        <dbReference type="Rhea" id="RHEA:43892"/>
        <dbReference type="Rhea" id="RHEA-COMP:14737"/>
        <dbReference type="Rhea" id="RHEA-COMP:14739"/>
        <dbReference type="ChEBI" id="CHEBI:29917"/>
        <dbReference type="ChEBI" id="CHEBI:35235"/>
        <dbReference type="ChEBI" id="CHEBI:57972"/>
        <dbReference type="ChEBI" id="CHEBI:64428"/>
        <dbReference type="EC" id="2.8.1.7"/>
    </reaction>
</comment>
<dbReference type="KEGG" id="haby:HLVA_02920"/>
<feature type="binding site" evidence="11">
    <location>
        <begin position="199"/>
        <end position="201"/>
    </location>
    <ligand>
        <name>pyridoxal 5'-phosphate</name>
        <dbReference type="ChEBI" id="CHEBI:597326"/>
    </ligand>
</feature>
<dbReference type="GO" id="GO:0046872">
    <property type="term" value="F:metal ion binding"/>
    <property type="evidence" value="ECO:0007669"/>
    <property type="project" value="UniProtKB-KW"/>
</dbReference>
<keyword evidence="5 11" id="KW-0001">2Fe-2S</keyword>
<dbReference type="GO" id="GO:0005737">
    <property type="term" value="C:cytoplasm"/>
    <property type="evidence" value="ECO:0007669"/>
    <property type="project" value="UniProtKB-SubCell"/>
</dbReference>
<evidence type="ECO:0000256" key="9">
    <source>
        <dbReference type="ARBA" id="ARBA00023014"/>
    </source>
</evidence>
<reference evidence="14 15" key="1">
    <citation type="submission" date="2022-11" db="EMBL/GenBank/DDBJ databases">
        <title>Haliovirga abyssi gen. nov., sp. nov., a mesophilic fermentative bacterium isolated from the Iheya North hydrothermal field and the proposal of Haliovirgaceae fam. nov.</title>
        <authorList>
            <person name="Miyazaki U."/>
            <person name="Tame A."/>
            <person name="Miyazaki J."/>
            <person name="Takai K."/>
            <person name="Sawayama S."/>
            <person name="Kitajima M."/>
            <person name="Okamoto A."/>
            <person name="Nakagawa S."/>
        </authorList>
    </citation>
    <scope>NUCLEOTIDE SEQUENCE [LARGE SCALE GENOMIC DNA]</scope>
    <source>
        <strain evidence="14 15">IC12</strain>
    </source>
</reference>
<comment type="function">
    <text evidence="11">Master enzyme that delivers sulfur to a number of partners involved in Fe-S cluster assembly, tRNA modification or cofactor biosynthesis. Catalyzes the removal of elemental sulfur atoms from cysteine to produce alanine. Functions as a sulfur delivery protein for Fe-S cluster synthesis onto IscU, an Fe-S scaffold assembly protein, as well as other S acceptor proteins.</text>
</comment>
<evidence type="ECO:0000256" key="1">
    <source>
        <dbReference type="ARBA" id="ARBA00001933"/>
    </source>
</evidence>
<feature type="coiled-coil region" evidence="12">
    <location>
        <begin position="247"/>
        <end position="274"/>
    </location>
</feature>
<dbReference type="PIRSF" id="PIRSF005572">
    <property type="entry name" value="NifS"/>
    <property type="match status" value="1"/>
</dbReference>
<comment type="subunit">
    <text evidence="11">Homodimer. Forms a heterotetramer with IscU, interacts with other sulfur acceptors.</text>
</comment>
<feature type="domain" description="Aminotransferase class V" evidence="13">
    <location>
        <begin position="4"/>
        <end position="366"/>
    </location>
</feature>
<evidence type="ECO:0000256" key="6">
    <source>
        <dbReference type="ARBA" id="ARBA00022723"/>
    </source>
</evidence>
<comment type="similarity">
    <text evidence="2 11">Belongs to the class-V pyridoxal-phosphate-dependent aminotransferase family. NifS/IscS subfamily.</text>
</comment>
<proteinExistence type="inferred from homology"/>
<organism evidence="14 15">
    <name type="scientific">Haliovirga abyssi</name>
    <dbReference type="NCBI Taxonomy" id="2996794"/>
    <lineage>
        <taxon>Bacteria</taxon>
        <taxon>Fusobacteriati</taxon>
        <taxon>Fusobacteriota</taxon>
        <taxon>Fusobacteriia</taxon>
        <taxon>Fusobacteriales</taxon>
        <taxon>Haliovirgaceae</taxon>
        <taxon>Haliovirga</taxon>
    </lineage>
</organism>
<keyword evidence="15" id="KW-1185">Reference proteome</keyword>
<feature type="binding site" evidence="11">
    <location>
        <begin position="71"/>
        <end position="72"/>
    </location>
    <ligand>
        <name>pyridoxal 5'-phosphate</name>
        <dbReference type="ChEBI" id="CHEBI:597326"/>
    </ligand>
</feature>
<dbReference type="NCBIfam" id="NF002806">
    <property type="entry name" value="PRK02948.1"/>
    <property type="match status" value="1"/>
</dbReference>
<dbReference type="EC" id="2.8.1.7" evidence="11"/>
<gene>
    <name evidence="11" type="primary">iscS</name>
    <name evidence="14" type="ORF">HLVA_02920</name>
</gene>
<dbReference type="GO" id="GO:0051537">
    <property type="term" value="F:2 iron, 2 sulfur cluster binding"/>
    <property type="evidence" value="ECO:0007669"/>
    <property type="project" value="UniProtKB-UniRule"/>
</dbReference>
<dbReference type="InterPro" id="IPR000192">
    <property type="entry name" value="Aminotrans_V_dom"/>
</dbReference>
<dbReference type="GO" id="GO:0030170">
    <property type="term" value="F:pyridoxal phosphate binding"/>
    <property type="evidence" value="ECO:0007669"/>
    <property type="project" value="UniProtKB-UniRule"/>
</dbReference>
<dbReference type="Pfam" id="PF00266">
    <property type="entry name" value="Aminotran_5"/>
    <property type="match status" value="1"/>
</dbReference>
<feature type="active site" description="Cysteine persulfide intermediate" evidence="11">
    <location>
        <position position="325"/>
    </location>
</feature>
<evidence type="ECO:0000256" key="8">
    <source>
        <dbReference type="ARBA" id="ARBA00023004"/>
    </source>
</evidence>
<keyword evidence="7 11" id="KW-0663">Pyridoxal phosphate</keyword>
<dbReference type="GO" id="GO:0031071">
    <property type="term" value="F:cysteine desulfurase activity"/>
    <property type="evidence" value="ECO:0007669"/>
    <property type="project" value="UniProtKB-UniRule"/>
</dbReference>
<dbReference type="InterPro" id="IPR016454">
    <property type="entry name" value="Cysteine_dSase"/>
</dbReference>
<dbReference type="SUPFAM" id="SSF53383">
    <property type="entry name" value="PLP-dependent transferases"/>
    <property type="match status" value="1"/>
</dbReference>
<dbReference type="Gene3D" id="1.10.260.50">
    <property type="match status" value="1"/>
</dbReference>
<dbReference type="PANTHER" id="PTHR11601:SF34">
    <property type="entry name" value="CYSTEINE DESULFURASE"/>
    <property type="match status" value="1"/>
</dbReference>
<comment type="subcellular location">
    <subcellularLocation>
        <location evidence="11">Cytoplasm</location>
    </subcellularLocation>
</comment>
<evidence type="ECO:0000256" key="2">
    <source>
        <dbReference type="ARBA" id="ARBA00006490"/>
    </source>
</evidence>
<dbReference type="GO" id="GO:0006520">
    <property type="term" value="P:amino acid metabolic process"/>
    <property type="evidence" value="ECO:0007669"/>
    <property type="project" value="InterPro"/>
</dbReference>
<keyword evidence="6 11" id="KW-0479">Metal-binding</keyword>
<dbReference type="AlphaFoldDB" id="A0AAU9DN24"/>
<keyword evidence="4 11" id="KW-0808">Transferase</keyword>
<feature type="modified residue" description="N6-(pyridoxal phosphate)lysine" evidence="11">
    <location>
        <position position="202"/>
    </location>
</feature>
<dbReference type="FunFam" id="3.40.640.10:FF:000003">
    <property type="entry name" value="Cysteine desulfurase IscS"/>
    <property type="match status" value="1"/>
</dbReference>
<keyword evidence="9 11" id="KW-0411">Iron-sulfur</keyword>
<dbReference type="Proteomes" id="UP001321582">
    <property type="component" value="Chromosome"/>
</dbReference>
<dbReference type="InterPro" id="IPR015422">
    <property type="entry name" value="PyrdxlP-dep_Trfase_small"/>
</dbReference>
<keyword evidence="3 11" id="KW-0963">Cytoplasm</keyword>
<keyword evidence="8 11" id="KW-0408">Iron</keyword>
<keyword evidence="12" id="KW-0175">Coiled coil</keyword>
<dbReference type="InterPro" id="IPR015421">
    <property type="entry name" value="PyrdxlP-dep_Trfase_major"/>
</dbReference>
<evidence type="ECO:0000313" key="15">
    <source>
        <dbReference type="Proteomes" id="UP001321582"/>
    </source>
</evidence>
<comment type="cofactor">
    <cofactor evidence="1 11">
        <name>pyridoxal 5'-phosphate</name>
        <dbReference type="ChEBI" id="CHEBI:597326"/>
    </cofactor>
</comment>
<dbReference type="Gene3D" id="3.40.640.10">
    <property type="entry name" value="Type I PLP-dependent aspartate aminotransferase-like (Major domain)"/>
    <property type="match status" value="1"/>
</dbReference>